<accession>A0A2A7AT45</accession>
<organism evidence="3 4">
    <name type="scientific">Faecalibacterium prausnitzii</name>
    <dbReference type="NCBI Taxonomy" id="853"/>
    <lineage>
        <taxon>Bacteria</taxon>
        <taxon>Bacillati</taxon>
        <taxon>Bacillota</taxon>
        <taxon>Clostridia</taxon>
        <taxon>Eubacteriales</taxon>
        <taxon>Oscillospiraceae</taxon>
        <taxon>Faecalibacterium</taxon>
    </lineage>
</organism>
<comment type="caution">
    <text evidence="3">The sequence shown here is derived from an EMBL/GenBank/DDBJ whole genome shotgun (WGS) entry which is preliminary data.</text>
</comment>
<dbReference type="PANTHER" id="PTHR33969:SF2">
    <property type="entry name" value="SEGREGATION AND CONDENSATION PROTEIN A"/>
    <property type="match status" value="1"/>
</dbReference>
<proteinExistence type="predicted"/>
<evidence type="ECO:0000256" key="1">
    <source>
        <dbReference type="ARBA" id="ARBA00022829"/>
    </source>
</evidence>
<sequence>MAEELTFRLEDFEGPLELLLTLVQKHKMDLHNIPILELIDQYTAAVASADDADPETASAFVEMAAHLVEMKSYLLLPRSEEGERMKQEFTGRLIEYDQCRRMAAQLREKAEAAPVFVRAPLQMEWDNTYDLFHSPQMLADCWQALSGRTPLARKEPTQQQFEPLVSAPQVSVSSRVVYILRQLIAGGAQRMGQLFSRRQSRGANVATFLALLELVRGGRVTLGPEGELTMRRGRLERTKENK</sequence>
<dbReference type="EMBL" id="NMTY01000004">
    <property type="protein sequence ID" value="PDX82324.1"/>
    <property type="molecule type" value="Genomic_DNA"/>
</dbReference>
<dbReference type="GO" id="GO:0007059">
    <property type="term" value="P:chromosome segregation"/>
    <property type="evidence" value="ECO:0007669"/>
    <property type="project" value="UniProtKB-KW"/>
</dbReference>
<protein>
    <recommendedName>
        <fullName evidence="2">Segregation and condensation protein A</fullName>
    </recommendedName>
</protein>
<dbReference type="InterPro" id="IPR003768">
    <property type="entry name" value="ScpA"/>
</dbReference>
<name>A0A2A7AT45_9FIRM</name>
<dbReference type="AlphaFoldDB" id="A0A2A7AT45"/>
<evidence type="ECO:0000313" key="3">
    <source>
        <dbReference type="EMBL" id="PDX82324.1"/>
    </source>
</evidence>
<keyword evidence="1" id="KW-0159">Chromosome partition</keyword>
<evidence type="ECO:0000256" key="2">
    <source>
        <dbReference type="ARBA" id="ARBA00044777"/>
    </source>
</evidence>
<dbReference type="Gene3D" id="6.10.250.2410">
    <property type="match status" value="1"/>
</dbReference>
<evidence type="ECO:0000313" key="4">
    <source>
        <dbReference type="Proteomes" id="UP000220005"/>
    </source>
</evidence>
<reference evidence="3 4" key="1">
    <citation type="journal article" date="2017" name="Front. Microbiol.">
        <title>New Insights into the Diversity of the Genus Faecalibacterium.</title>
        <authorList>
            <person name="Benevides L."/>
            <person name="Burman S."/>
            <person name="Martin R."/>
            <person name="Robert V."/>
            <person name="Thomas M."/>
            <person name="Miquel S."/>
            <person name="Chain F."/>
            <person name="Sokol H."/>
            <person name="Bermudez-Humaran L.G."/>
            <person name="Morrison M."/>
            <person name="Langella P."/>
            <person name="Azevedo V.A."/>
            <person name="Chatel J.M."/>
            <person name="Soares S."/>
        </authorList>
    </citation>
    <scope>NUCLEOTIDE SEQUENCE [LARGE SCALE GENOMIC DNA]</scope>
    <source>
        <strain evidence="3 4">CNCM I 4575</strain>
    </source>
</reference>
<dbReference type="PANTHER" id="PTHR33969">
    <property type="entry name" value="SEGREGATION AND CONDENSATION PROTEIN A"/>
    <property type="match status" value="1"/>
</dbReference>
<dbReference type="RefSeq" id="WP_097838789.1">
    <property type="nucleotide sequence ID" value="NZ_NMTY01000004.1"/>
</dbReference>
<dbReference type="Pfam" id="PF02616">
    <property type="entry name" value="SMC_ScpA"/>
    <property type="match status" value="1"/>
</dbReference>
<dbReference type="Proteomes" id="UP000220005">
    <property type="component" value="Unassembled WGS sequence"/>
</dbReference>
<gene>
    <name evidence="3" type="ORF">CGS58_02300</name>
</gene>